<keyword evidence="3" id="KW-1185">Reference proteome</keyword>
<reference evidence="2 3" key="1">
    <citation type="journal article" date="2014" name="PLoS Genet.">
        <title>Phylogenetically driven sequencing of extremely halophilic archaea reveals strategies for static and dynamic osmo-response.</title>
        <authorList>
            <person name="Becker E.A."/>
            <person name="Seitzer P.M."/>
            <person name="Tritt A."/>
            <person name="Larsen D."/>
            <person name="Krusor M."/>
            <person name="Yao A.I."/>
            <person name="Wu D."/>
            <person name="Madern D."/>
            <person name="Eisen J.A."/>
            <person name="Darling A.E."/>
            <person name="Facciotti M.T."/>
        </authorList>
    </citation>
    <scope>NUCLEOTIDE SEQUENCE [LARGE SCALE GENOMIC DNA]</scope>
    <source>
        <strain evidence="2 3">DSM 13077</strain>
    </source>
</reference>
<evidence type="ECO:0000313" key="3">
    <source>
        <dbReference type="Proteomes" id="UP000011591"/>
    </source>
</evidence>
<accession>M0B4H3</accession>
<sequence length="164" mass="18705">MSKSETTPQKRTDDRPIRHERSIHPVPADWVRLGRDEHILAGYSRFVAEKVCYEYRLERDPHAVGGHVEKHLLFVAYRQPETDEVIERRYQASVTETDAESLSVPTSDRDGDLGPEDWGRVDYQAIVPTDSLAVIPKCVRNGEPRNFRASVAVRPDEPRIGGEE</sequence>
<dbReference type="AlphaFoldDB" id="M0B4H3"/>
<feature type="region of interest" description="Disordered" evidence="1">
    <location>
        <begin position="92"/>
        <end position="115"/>
    </location>
</feature>
<dbReference type="EMBL" id="AOIP01000022">
    <property type="protein sequence ID" value="ELZ05725.1"/>
    <property type="molecule type" value="Genomic_DNA"/>
</dbReference>
<protein>
    <submittedName>
        <fullName evidence="2">Uncharacterized protein</fullName>
    </submittedName>
</protein>
<evidence type="ECO:0000256" key="1">
    <source>
        <dbReference type="SAM" id="MobiDB-lite"/>
    </source>
</evidence>
<gene>
    <name evidence="2" type="ORF">C480_10020</name>
</gene>
<dbReference type="Proteomes" id="UP000011591">
    <property type="component" value="Unassembled WGS sequence"/>
</dbReference>
<evidence type="ECO:0000313" key="2">
    <source>
        <dbReference type="EMBL" id="ELZ05725.1"/>
    </source>
</evidence>
<dbReference type="OrthoDB" id="196375at2157"/>
<name>M0B4H3_9EURY</name>
<dbReference type="RefSeq" id="WP_006665468.1">
    <property type="nucleotide sequence ID" value="NZ_AOIP01000022.1"/>
</dbReference>
<organism evidence="2 3">
    <name type="scientific">Natrialba aegyptia DSM 13077</name>
    <dbReference type="NCBI Taxonomy" id="1227491"/>
    <lineage>
        <taxon>Archaea</taxon>
        <taxon>Methanobacteriati</taxon>
        <taxon>Methanobacteriota</taxon>
        <taxon>Stenosarchaea group</taxon>
        <taxon>Halobacteria</taxon>
        <taxon>Halobacteriales</taxon>
        <taxon>Natrialbaceae</taxon>
        <taxon>Natrialba</taxon>
    </lineage>
</organism>
<feature type="compositionally biased region" description="Basic and acidic residues" evidence="1">
    <location>
        <begin position="8"/>
        <end position="21"/>
    </location>
</feature>
<feature type="region of interest" description="Disordered" evidence="1">
    <location>
        <begin position="1"/>
        <end position="21"/>
    </location>
</feature>
<comment type="caution">
    <text evidence="2">The sequence shown here is derived from an EMBL/GenBank/DDBJ whole genome shotgun (WGS) entry which is preliminary data.</text>
</comment>
<dbReference type="PATRIC" id="fig|1227491.4.peg.2067"/>
<proteinExistence type="predicted"/>